<dbReference type="GO" id="GO:0005694">
    <property type="term" value="C:chromosome"/>
    <property type="evidence" value="ECO:0007669"/>
    <property type="project" value="UniProtKB-ARBA"/>
</dbReference>
<reference evidence="5 6" key="1">
    <citation type="journal article" date="2019" name="J. Hered.">
        <title>An Improved Genome Assembly for Drosophila navojoa, the Basal Species in the mojavensis Cluster.</title>
        <authorList>
            <person name="Vanderlinde T."/>
            <person name="Dupim E.G."/>
            <person name="Nazario-Yepiz N.O."/>
            <person name="Carvalho A.B."/>
        </authorList>
    </citation>
    <scope>NUCLEOTIDE SEQUENCE [LARGE SCALE GENOMIC DNA]</scope>
    <source>
        <strain evidence="5">Navoj_Jal97</strain>
        <tissue evidence="5">Whole organism</tissue>
    </source>
</reference>
<keyword evidence="6" id="KW-1185">Reference proteome</keyword>
<dbReference type="Pfam" id="PF01393">
    <property type="entry name" value="Chromo_shadow"/>
    <property type="match status" value="1"/>
</dbReference>
<dbReference type="CDD" id="cd00034">
    <property type="entry name" value="CSD"/>
    <property type="match status" value="1"/>
</dbReference>
<sequence>MASPDNNSQPYTLSMHIVPAGTATPTPSTAGQSAGVPRRRSAGRLCKWEVDQRRIANQKKKDLAAKVLRRSLEKHNKIVPTENNGFQSGLKPECIMTCVKQDQKLIFVVKFHNRKRPELIPNEDLKKHVPRMLISYYAENLRNADIDMMKSQLKKFSSTFQHLGSGHTFGALPFGRSNSCLISLAQDTWSPGPGLGPGPSCGPSLGQSLGLSATTASSSATVTTFCLDWATPTCLRPPMRLGLVVLMAGVSRKRKASQMQL</sequence>
<keyword evidence="2" id="KW-0539">Nucleus</keyword>
<dbReference type="Proteomes" id="UP000295192">
    <property type="component" value="Unassembled WGS sequence"/>
</dbReference>
<protein>
    <recommendedName>
        <fullName evidence="4">Chromo shadow domain-containing protein</fullName>
    </recommendedName>
</protein>
<dbReference type="EMBL" id="LSRL02000491">
    <property type="protein sequence ID" value="TDG40752.1"/>
    <property type="molecule type" value="Genomic_DNA"/>
</dbReference>
<accession>A0A484AXM9</accession>
<organism evidence="5 6">
    <name type="scientific">Drosophila navojoa</name>
    <name type="common">Fruit fly</name>
    <dbReference type="NCBI Taxonomy" id="7232"/>
    <lineage>
        <taxon>Eukaryota</taxon>
        <taxon>Metazoa</taxon>
        <taxon>Ecdysozoa</taxon>
        <taxon>Arthropoda</taxon>
        <taxon>Hexapoda</taxon>
        <taxon>Insecta</taxon>
        <taxon>Pterygota</taxon>
        <taxon>Neoptera</taxon>
        <taxon>Endopterygota</taxon>
        <taxon>Diptera</taxon>
        <taxon>Brachycera</taxon>
        <taxon>Muscomorpha</taxon>
        <taxon>Ephydroidea</taxon>
        <taxon>Drosophilidae</taxon>
        <taxon>Drosophila</taxon>
    </lineage>
</organism>
<comment type="subcellular location">
    <subcellularLocation>
        <location evidence="1">Nucleus</location>
    </subcellularLocation>
</comment>
<name>A0A484AXM9_DRONA</name>
<evidence type="ECO:0000313" key="6">
    <source>
        <dbReference type="Proteomes" id="UP000295192"/>
    </source>
</evidence>
<evidence type="ECO:0000259" key="4">
    <source>
        <dbReference type="SMART" id="SM00300"/>
    </source>
</evidence>
<gene>
    <name evidence="5" type="ORF">AWZ03_012826</name>
</gene>
<feature type="region of interest" description="Disordered" evidence="3">
    <location>
        <begin position="19"/>
        <end position="40"/>
    </location>
</feature>
<dbReference type="SUPFAM" id="SSF54160">
    <property type="entry name" value="Chromo domain-like"/>
    <property type="match status" value="1"/>
</dbReference>
<dbReference type="GO" id="GO:0005634">
    <property type="term" value="C:nucleus"/>
    <property type="evidence" value="ECO:0007669"/>
    <property type="project" value="UniProtKB-SubCell"/>
</dbReference>
<evidence type="ECO:0000256" key="3">
    <source>
        <dbReference type="SAM" id="MobiDB-lite"/>
    </source>
</evidence>
<evidence type="ECO:0000256" key="1">
    <source>
        <dbReference type="ARBA" id="ARBA00004123"/>
    </source>
</evidence>
<dbReference type="AlphaFoldDB" id="A0A484AXM9"/>
<proteinExistence type="predicted"/>
<dbReference type="InterPro" id="IPR016197">
    <property type="entry name" value="Chromo-like_dom_sf"/>
</dbReference>
<feature type="domain" description="Chromo shadow" evidence="4">
    <location>
        <begin position="84"/>
        <end position="146"/>
    </location>
</feature>
<comment type="caution">
    <text evidence="5">The sequence shown here is derived from an EMBL/GenBank/DDBJ whole genome shotgun (WGS) entry which is preliminary data.</text>
</comment>
<evidence type="ECO:0000256" key="2">
    <source>
        <dbReference type="ARBA" id="ARBA00023242"/>
    </source>
</evidence>
<dbReference type="Gene3D" id="2.40.50.40">
    <property type="match status" value="1"/>
</dbReference>
<dbReference type="InterPro" id="IPR008251">
    <property type="entry name" value="Chromo_shadow_dom"/>
</dbReference>
<dbReference type="SMART" id="SM00300">
    <property type="entry name" value="ChSh"/>
    <property type="match status" value="1"/>
</dbReference>
<feature type="compositionally biased region" description="Low complexity" evidence="3">
    <location>
        <begin position="19"/>
        <end position="34"/>
    </location>
</feature>
<evidence type="ECO:0000313" key="5">
    <source>
        <dbReference type="EMBL" id="TDG40752.1"/>
    </source>
</evidence>